<proteinExistence type="predicted"/>
<sequence length="714" mass="79573">MHEAVILPNWPSCLNSLAWSHDCVLALAAGETVELLIPVLSAGGEDVDTGLPGTQQWVNVHIKTHLFNSNEVPPIDPLPSRANSIGEEISTSDVAALAWSPPGLAKHARCALAVLTTNLALSLWVSDSNPKVSRSWKRVLIANHELERYCQRLYGEEENLPELDWETRRRLRRRIRSFAWSPQLRPSQPPDHSIQNTHFPVNGSFIAVSNDNNDVVVLRVLSPHSFFSSSAKDWSAHAVAHFSLEPKIDLHPKPRPILLSETLNEQRYINNLAWGPWVTGHDGVPEALLAYTTNHSLHLRRIRILPFSSDVSFDQSDVFSHPTIGTRNTHLLRWMPRACSDALYLIAFSQSSAFCFEIPLTDPSSATVSTHDLDKRWDPIAGCAFNGFATRNPEVQFTSQIAAPVVATSELKMPIPPTTEKKTPLFQQSIRDSENLFSAEHEIAGHTLTKAWGMCSSPMGDLVASGVSFHPGDMVEYTISATSRTHIGIQPFKDTSGDFLLPTNLSAETLIYCVKTWLEELPEEDREEYAVRETILHQFWNALGITDDSTVSIDVQYPEAKESRMGLQDRTSLAQALRRAVYFDDKDILKQRYGRLLTLFFNPKGTTQSDDAPAIYKLVTEILKLPKSCYNDSEASRKIRTVYSSMLPWLSDTETDGMGDGATETPADKHVEECEICDDSIGFESFAWARCGQGHEFGGFTWGTGASSILARYS</sequence>
<keyword evidence="4" id="KW-1185">Reference proteome</keyword>
<dbReference type="PANTHER" id="PTHR15496:SF2">
    <property type="entry name" value="GENERAL TRANSCRIPTION FACTOR 3C POLYPEPTIDE 4"/>
    <property type="match status" value="1"/>
</dbReference>
<dbReference type="InterPro" id="IPR044230">
    <property type="entry name" value="GTF3C4"/>
</dbReference>
<evidence type="ECO:0000313" key="3">
    <source>
        <dbReference type="EMBL" id="KAL1627286.1"/>
    </source>
</evidence>
<reference evidence="3 4" key="1">
    <citation type="submission" date="2024-02" db="EMBL/GenBank/DDBJ databases">
        <title>De novo assembly and annotation of 12 fungi associated with fruit tree decline syndrome in Ontario, Canada.</title>
        <authorList>
            <person name="Sulman M."/>
            <person name="Ellouze W."/>
            <person name="Ilyukhin E."/>
        </authorList>
    </citation>
    <scope>NUCLEOTIDE SEQUENCE [LARGE SCALE GENOMIC DNA]</scope>
    <source>
        <strain evidence="3 4">M1-105</strain>
    </source>
</reference>
<dbReference type="Proteomes" id="UP001521116">
    <property type="component" value="Unassembled WGS sequence"/>
</dbReference>
<evidence type="ECO:0000313" key="4">
    <source>
        <dbReference type="Proteomes" id="UP001521116"/>
    </source>
</evidence>
<evidence type="ECO:0008006" key="5">
    <source>
        <dbReference type="Google" id="ProtNLM"/>
    </source>
</evidence>
<dbReference type="Pfam" id="PF12657">
    <property type="entry name" value="TFIIIC_delta"/>
    <property type="match status" value="1"/>
</dbReference>
<organism evidence="3 4">
    <name type="scientific">Neofusicoccum ribis</name>
    <dbReference type="NCBI Taxonomy" id="45134"/>
    <lineage>
        <taxon>Eukaryota</taxon>
        <taxon>Fungi</taxon>
        <taxon>Dikarya</taxon>
        <taxon>Ascomycota</taxon>
        <taxon>Pezizomycotina</taxon>
        <taxon>Dothideomycetes</taxon>
        <taxon>Dothideomycetes incertae sedis</taxon>
        <taxon>Botryosphaeriales</taxon>
        <taxon>Botryosphaeriaceae</taxon>
        <taxon>Neofusicoccum</taxon>
    </lineage>
</organism>
<dbReference type="InterPro" id="IPR024761">
    <property type="entry name" value="TFIIIC_delta_N"/>
</dbReference>
<dbReference type="Pfam" id="PF12660">
    <property type="entry name" value="zf-TFIIIC"/>
    <property type="match status" value="1"/>
</dbReference>
<gene>
    <name evidence="3" type="ORF">SLS56_006419</name>
</gene>
<dbReference type="EMBL" id="JAJVDC020000073">
    <property type="protein sequence ID" value="KAL1627286.1"/>
    <property type="molecule type" value="Genomic_DNA"/>
</dbReference>
<feature type="domain" description="Transcription factor IIIC putative zinc-finger" evidence="2">
    <location>
        <begin position="666"/>
        <end position="697"/>
    </location>
</feature>
<evidence type="ECO:0000259" key="2">
    <source>
        <dbReference type="Pfam" id="PF12660"/>
    </source>
</evidence>
<evidence type="ECO:0000259" key="1">
    <source>
        <dbReference type="Pfam" id="PF12657"/>
    </source>
</evidence>
<accession>A0ABR3SSI2</accession>
<feature type="domain" description="Transcription factor IIIC 90kDa subunit N-terminal" evidence="1">
    <location>
        <begin position="19"/>
        <end position="490"/>
    </location>
</feature>
<dbReference type="PANTHER" id="PTHR15496">
    <property type="entry name" value="GENERAL TRANSCRIPTION FACTOR 3C POLYPEPTIDE 4 FAMILY"/>
    <property type="match status" value="1"/>
</dbReference>
<protein>
    <recommendedName>
        <fullName evidence="5">Transcription factor IIIC 90kDa subunit N-terminal domain-containing protein</fullName>
    </recommendedName>
</protein>
<name>A0ABR3SSI2_9PEZI</name>
<dbReference type="InterPro" id="IPR024764">
    <property type="entry name" value="TFIIIC_Znf"/>
</dbReference>
<comment type="caution">
    <text evidence="3">The sequence shown here is derived from an EMBL/GenBank/DDBJ whole genome shotgun (WGS) entry which is preliminary data.</text>
</comment>